<sequence length="107" mass="12056">MVNILGIWSNRSPVVFIPGNAGSFRQVRSITAITSTSYSHAPQSPYLSRYHPGLDFFNLNLNNDFSAFHGQTLIEQAEFANDAIRSIRPQYSSTRPFISPDHRTFHG</sequence>
<feature type="domain" description="GPI inositol-deacylase PGAP1-like alpha/beta" evidence="6">
    <location>
        <begin position="12"/>
        <end position="96"/>
    </location>
</feature>
<dbReference type="AlphaFoldDB" id="A0A5B0M5B5"/>
<keyword evidence="5" id="KW-0472">Membrane</keyword>
<keyword evidence="2" id="KW-0812">Transmembrane</keyword>
<name>A0A5B0M5B5_PUCGR</name>
<dbReference type="InterPro" id="IPR039529">
    <property type="entry name" value="PGAP1/BST1"/>
</dbReference>
<dbReference type="GO" id="GO:0005783">
    <property type="term" value="C:endoplasmic reticulum"/>
    <property type="evidence" value="ECO:0007669"/>
    <property type="project" value="TreeGrafter"/>
</dbReference>
<evidence type="ECO:0000256" key="4">
    <source>
        <dbReference type="ARBA" id="ARBA00022989"/>
    </source>
</evidence>
<gene>
    <name evidence="7" type="primary">BST1_3</name>
    <name evidence="7" type="ORF">PGTUg99_014824</name>
</gene>
<dbReference type="PANTHER" id="PTHR15495:SF7">
    <property type="entry name" value="GPI INOSITOL-DEACYLASE"/>
    <property type="match status" value="1"/>
</dbReference>
<dbReference type="InterPro" id="IPR012908">
    <property type="entry name" value="PGAP1-ab_dom-like"/>
</dbReference>
<comment type="subcellular location">
    <subcellularLocation>
        <location evidence="1">Endomembrane system</location>
    </subcellularLocation>
</comment>
<dbReference type="GO" id="GO:0006505">
    <property type="term" value="P:GPI anchor metabolic process"/>
    <property type="evidence" value="ECO:0007669"/>
    <property type="project" value="TreeGrafter"/>
</dbReference>
<reference evidence="7 8" key="1">
    <citation type="submission" date="2019-05" db="EMBL/GenBank/DDBJ databases">
        <title>Emergence of the Ug99 lineage of the wheat stem rust pathogen through somatic hybridization.</title>
        <authorList>
            <person name="Li F."/>
            <person name="Upadhyaya N.M."/>
            <person name="Sperschneider J."/>
            <person name="Matny O."/>
            <person name="Nguyen-Phuc H."/>
            <person name="Mago R."/>
            <person name="Raley C."/>
            <person name="Miller M.E."/>
            <person name="Silverstein K.A.T."/>
            <person name="Henningsen E."/>
            <person name="Hirsch C.D."/>
            <person name="Visser B."/>
            <person name="Pretorius Z.A."/>
            <person name="Steffenson B.J."/>
            <person name="Schwessinger B."/>
            <person name="Dodds P.N."/>
            <person name="Figueroa M."/>
        </authorList>
    </citation>
    <scope>NUCLEOTIDE SEQUENCE [LARGE SCALE GENOMIC DNA]</scope>
    <source>
        <strain evidence="7 8">Ug99</strain>
    </source>
</reference>
<evidence type="ECO:0000313" key="7">
    <source>
        <dbReference type="EMBL" id="KAA1071198.1"/>
    </source>
</evidence>
<evidence type="ECO:0000313" key="8">
    <source>
        <dbReference type="Proteomes" id="UP000325313"/>
    </source>
</evidence>
<dbReference type="GO" id="GO:0016020">
    <property type="term" value="C:membrane"/>
    <property type="evidence" value="ECO:0007669"/>
    <property type="project" value="GOC"/>
</dbReference>
<proteinExistence type="predicted"/>
<dbReference type="Proteomes" id="UP000325313">
    <property type="component" value="Unassembled WGS sequence"/>
</dbReference>
<evidence type="ECO:0000256" key="2">
    <source>
        <dbReference type="ARBA" id="ARBA00022692"/>
    </source>
</evidence>
<keyword evidence="4" id="KW-1133">Transmembrane helix</keyword>
<organism evidence="7 8">
    <name type="scientific">Puccinia graminis f. sp. tritici</name>
    <dbReference type="NCBI Taxonomy" id="56615"/>
    <lineage>
        <taxon>Eukaryota</taxon>
        <taxon>Fungi</taxon>
        <taxon>Dikarya</taxon>
        <taxon>Basidiomycota</taxon>
        <taxon>Pucciniomycotina</taxon>
        <taxon>Pucciniomycetes</taxon>
        <taxon>Pucciniales</taxon>
        <taxon>Pucciniaceae</taxon>
        <taxon>Puccinia</taxon>
    </lineage>
</organism>
<dbReference type="PANTHER" id="PTHR15495">
    <property type="entry name" value="NEGATIVE REGULATOR OF VESICLE FORMATION-RELATED"/>
    <property type="match status" value="1"/>
</dbReference>
<dbReference type="GO" id="GO:0006888">
    <property type="term" value="P:endoplasmic reticulum to Golgi vesicle-mediated transport"/>
    <property type="evidence" value="ECO:0007669"/>
    <property type="project" value="TreeGrafter"/>
</dbReference>
<dbReference type="GO" id="GO:0050185">
    <property type="term" value="F:phosphatidylinositol deacylase activity"/>
    <property type="evidence" value="ECO:0007669"/>
    <property type="project" value="TreeGrafter"/>
</dbReference>
<comment type="caution">
    <text evidence="7">The sequence shown here is derived from an EMBL/GenBank/DDBJ whole genome shotgun (WGS) entry which is preliminary data.</text>
</comment>
<evidence type="ECO:0000256" key="3">
    <source>
        <dbReference type="ARBA" id="ARBA00022801"/>
    </source>
</evidence>
<dbReference type="EMBL" id="VDEP01000479">
    <property type="protein sequence ID" value="KAA1071198.1"/>
    <property type="molecule type" value="Genomic_DNA"/>
</dbReference>
<evidence type="ECO:0000259" key="6">
    <source>
        <dbReference type="Pfam" id="PF07819"/>
    </source>
</evidence>
<dbReference type="Pfam" id="PF07819">
    <property type="entry name" value="PGAP1"/>
    <property type="match status" value="1"/>
</dbReference>
<protein>
    <submittedName>
        <fullName evidence="7">GPI inositol deacylase</fullName>
    </submittedName>
</protein>
<evidence type="ECO:0000256" key="5">
    <source>
        <dbReference type="ARBA" id="ARBA00023136"/>
    </source>
</evidence>
<evidence type="ECO:0000256" key="1">
    <source>
        <dbReference type="ARBA" id="ARBA00004308"/>
    </source>
</evidence>
<accession>A0A5B0M5B5</accession>
<keyword evidence="3" id="KW-0378">Hydrolase</keyword>